<keyword evidence="4" id="KW-0964">Secreted</keyword>
<evidence type="ECO:0000256" key="1">
    <source>
        <dbReference type="ARBA" id="ARBA00004613"/>
    </source>
</evidence>
<reference evidence="8" key="3">
    <citation type="submission" date="2025-08" db="UniProtKB">
        <authorList>
            <consortium name="Ensembl"/>
        </authorList>
    </citation>
    <scope>IDENTIFICATION</scope>
</reference>
<sequence>MKLAVTFTLVALIFFCSPASAEVCPSFVEVIQNLFKGTLASYQASVEPFSPNEDMKKAGAQLKTLVDTLSPEAKDSVLKLQEKIIKSPLCA</sequence>
<gene>
    <name evidence="8" type="primary">SCGB1A1</name>
</gene>
<protein>
    <recommendedName>
        <fullName evidence="3">Uteroglobin</fullName>
    </recommendedName>
    <alternativeName>
        <fullName evidence="7">Secretoglobin family 1A member 1</fullName>
    </alternativeName>
</protein>
<dbReference type="PANTHER" id="PTHR10136">
    <property type="entry name" value="SECRETOGLOBIN FAMILY 1 MEMBER"/>
    <property type="match status" value="1"/>
</dbReference>
<dbReference type="Ensembl" id="ENSSSCT00000014276.4">
    <property type="protein sequence ID" value="ENSSSCP00000013890.2"/>
    <property type="gene ID" value="ENSSSCG00000013060.4"/>
</dbReference>
<dbReference type="Proteomes" id="UP000008227">
    <property type="component" value="Chromosome 2"/>
</dbReference>
<dbReference type="Pfam" id="PF01099">
    <property type="entry name" value="Uteroglobin"/>
    <property type="match status" value="1"/>
</dbReference>
<dbReference type="KEGG" id="ssc:102164135"/>
<dbReference type="InterPro" id="IPR035960">
    <property type="entry name" value="Secretoglobin_sf"/>
</dbReference>
<dbReference type="PaxDb" id="9823-ENSSSCP00000013890"/>
<dbReference type="ExpressionAtlas" id="A0A4X1VM49">
    <property type="expression patterns" value="baseline and differential"/>
</dbReference>
<keyword evidence="9" id="KW-1185">Reference proteome</keyword>
<evidence type="ECO:0000256" key="6">
    <source>
        <dbReference type="ARBA" id="ARBA00023157"/>
    </source>
</evidence>
<evidence type="ECO:0000256" key="2">
    <source>
        <dbReference type="ARBA" id="ARBA00008650"/>
    </source>
</evidence>
<dbReference type="HOGENOM" id="CLU_166234_1_0_1"/>
<evidence type="ECO:0000313" key="8">
    <source>
        <dbReference type="Ensembl" id="ENSSSCP00000013890.2"/>
    </source>
</evidence>
<keyword evidence="6" id="KW-1015">Disulfide bond</keyword>
<dbReference type="PANTHER" id="PTHR10136:SF6">
    <property type="entry name" value="UTEROGLOBIN"/>
    <property type="match status" value="1"/>
</dbReference>
<organism evidence="8 9">
    <name type="scientific">Sus scrofa</name>
    <name type="common">Pig</name>
    <dbReference type="NCBI Taxonomy" id="9823"/>
    <lineage>
        <taxon>Eukaryota</taxon>
        <taxon>Metazoa</taxon>
        <taxon>Chordata</taxon>
        <taxon>Craniata</taxon>
        <taxon>Vertebrata</taxon>
        <taxon>Euteleostomi</taxon>
        <taxon>Mammalia</taxon>
        <taxon>Eutheria</taxon>
        <taxon>Laurasiatheria</taxon>
        <taxon>Artiodactyla</taxon>
        <taxon>Suina</taxon>
        <taxon>Suidae</taxon>
        <taxon>Sus</taxon>
    </lineage>
</organism>
<dbReference type="GO" id="GO:0019834">
    <property type="term" value="F:phospholipase A2 inhibitor activity"/>
    <property type="evidence" value="ECO:0007669"/>
    <property type="project" value="UniProtKB-KW"/>
</dbReference>
<name>A0A4X1VM49_PIG</name>
<dbReference type="Gene3D" id="1.10.210.10">
    <property type="entry name" value="Secretoglobin"/>
    <property type="match status" value="1"/>
</dbReference>
<accession>F1RPX3</accession>
<reference evidence="8" key="2">
    <citation type="journal article" date="2020" name="Gigascience">
        <title>An improved pig reference genome sequence to enable pig genetics and genomics research.</title>
        <authorList>
            <person name="Warr A."/>
            <person name="Affara N."/>
            <person name="Aken B."/>
            <person name="Beiki H."/>
            <person name="Bickhart D.M."/>
            <person name="Billis K."/>
            <person name="Chow W."/>
            <person name="Eory L."/>
            <person name="Finlayson H.A."/>
            <person name="Flicek P."/>
            <person name="Giron C.G."/>
            <person name="Griffin D.K."/>
            <person name="Hall R."/>
            <person name="Hannum G."/>
            <person name="Hourlier T."/>
            <person name="Howe K."/>
            <person name="Hume D.A."/>
            <person name="Izuogu O."/>
            <person name="Kim K."/>
            <person name="Koren S."/>
            <person name="Liu H."/>
            <person name="Manchanda N."/>
            <person name="Martin F.J."/>
            <person name="Nonneman D.J."/>
            <person name="O'Connor R.E."/>
            <person name="Phillippy A.M."/>
            <person name="Rohrer G.A."/>
            <person name="Rosen B.D."/>
            <person name="Rund L.A."/>
            <person name="Sargent C.A."/>
            <person name="Schook L.B."/>
            <person name="Schroeder S.G."/>
            <person name="Schwartz A.S."/>
            <person name="Skinner B.M."/>
            <person name="Talbot R."/>
            <person name="Tseng E."/>
            <person name="Tuggle C.K."/>
            <person name="Watson M."/>
            <person name="Smith T.P.L."/>
            <person name="Archibald A.L."/>
        </authorList>
    </citation>
    <scope>NUCLEOTIDE SEQUENCE [LARGE SCALE GENOMIC DNA]</scope>
    <source>
        <strain evidence="8">Duroc</strain>
    </source>
</reference>
<dbReference type="RefSeq" id="XP_003353880.1">
    <property type="nucleotide sequence ID" value="XM_003353832.3"/>
</dbReference>
<keyword evidence="5" id="KW-0593">Phospholipase A2 inhibitor</keyword>
<dbReference type="InterPro" id="IPR000329">
    <property type="entry name" value="Uteroglobin"/>
</dbReference>
<dbReference type="GO" id="GO:0005737">
    <property type="term" value="C:cytoplasm"/>
    <property type="evidence" value="ECO:0000318"/>
    <property type="project" value="GO_Central"/>
</dbReference>
<evidence type="ECO:0000256" key="4">
    <source>
        <dbReference type="ARBA" id="ARBA00022525"/>
    </source>
</evidence>
<dbReference type="SMART" id="SM00096">
    <property type="entry name" value="UTG"/>
    <property type="match status" value="1"/>
</dbReference>
<reference evidence="8" key="4">
    <citation type="submission" date="2025-09" db="UniProtKB">
        <authorList>
            <consortium name="Ensembl"/>
        </authorList>
    </citation>
    <scope>IDENTIFICATION</scope>
</reference>
<dbReference type="GeneTree" id="ENSGT00940000155073"/>
<evidence type="ECO:0000313" key="9">
    <source>
        <dbReference type="Proteomes" id="UP000008227"/>
    </source>
</evidence>
<dbReference type="GO" id="GO:0005615">
    <property type="term" value="C:extracellular space"/>
    <property type="evidence" value="ECO:0000318"/>
    <property type="project" value="GO_Central"/>
</dbReference>
<dbReference type="GeneID" id="102164135"/>
<dbReference type="OrthoDB" id="9585556at2759"/>
<evidence type="ECO:0000256" key="7">
    <source>
        <dbReference type="ARBA" id="ARBA00031712"/>
    </source>
</evidence>
<dbReference type="SMR" id="A0A4X1VM49"/>
<dbReference type="STRING" id="9823.ENSSSCP00000013890"/>
<dbReference type="InterPro" id="IPR043215">
    <property type="entry name" value="Secretoglobin_1C-like"/>
</dbReference>
<dbReference type="PROSITE" id="PS51311">
    <property type="entry name" value="SCGB"/>
    <property type="match status" value="1"/>
</dbReference>
<reference evidence="9" key="1">
    <citation type="submission" date="2009-11" db="EMBL/GenBank/DDBJ databases">
        <authorList>
            <consortium name="Porcine genome sequencing project"/>
        </authorList>
    </citation>
    <scope>NUCLEOTIDE SEQUENCE [LARGE SCALE GENOMIC DNA]</scope>
    <source>
        <strain evidence="9">Duroc</strain>
    </source>
</reference>
<dbReference type="GO" id="GO:0007165">
    <property type="term" value="P:signal transduction"/>
    <property type="evidence" value="ECO:0007669"/>
    <property type="project" value="InterPro"/>
</dbReference>
<dbReference type="PRINTS" id="PR00486">
    <property type="entry name" value="UTEROGLOBIN"/>
</dbReference>
<dbReference type="FunFam" id="1.10.210.10:FF:000001">
    <property type="entry name" value="Uteroglobin"/>
    <property type="match status" value="1"/>
</dbReference>
<dbReference type="CDD" id="cd00633">
    <property type="entry name" value="Secretoglobin"/>
    <property type="match status" value="1"/>
</dbReference>
<proteinExistence type="inferred from homology"/>
<dbReference type="SUPFAM" id="SSF48201">
    <property type="entry name" value="Uteroglobin-like"/>
    <property type="match status" value="1"/>
</dbReference>
<dbReference type="InterPro" id="IPR016126">
    <property type="entry name" value="Secretoglobin"/>
</dbReference>
<accession>A0A4X1VM49</accession>
<dbReference type="OMA" id="MKIAITI"/>
<dbReference type="CTD" id="7356"/>
<evidence type="ECO:0000256" key="5">
    <source>
        <dbReference type="ARBA" id="ARBA00023005"/>
    </source>
</evidence>
<evidence type="ECO:0000256" key="3">
    <source>
        <dbReference type="ARBA" id="ARBA00020696"/>
    </source>
</evidence>
<dbReference type="AlphaFoldDB" id="A0A4X1VM49"/>
<comment type="similarity">
    <text evidence="2">Belongs to the secretoglobin family.</text>
</comment>
<comment type="subcellular location">
    <subcellularLocation>
        <location evidence="1">Secreted</location>
    </subcellularLocation>
</comment>